<sequence length="126" mass="13423">MAESCCSYLATALIIWRLLSCCWRSTVSAAAPLGCPASGLNPLYLAGLADHLFDPADVLNLPGGFLAGLEFYLDDGLCKPPVWMMWICVCWAGLATVGSLEDLVSLFRRCPAVGVIGRFGLPADPD</sequence>
<name>A0AAD3T922_NEPGR</name>
<keyword evidence="3" id="KW-1185">Reference proteome</keyword>
<proteinExistence type="predicted"/>
<keyword evidence="1" id="KW-0732">Signal</keyword>
<gene>
    <name evidence="2" type="ORF">Nepgr_027738</name>
</gene>
<evidence type="ECO:0000313" key="2">
    <source>
        <dbReference type="EMBL" id="GMH25895.1"/>
    </source>
</evidence>
<reference evidence="2" key="1">
    <citation type="submission" date="2023-05" db="EMBL/GenBank/DDBJ databases">
        <title>Nepenthes gracilis genome sequencing.</title>
        <authorList>
            <person name="Fukushima K."/>
        </authorList>
    </citation>
    <scope>NUCLEOTIDE SEQUENCE</scope>
    <source>
        <strain evidence="2">SING2019-196</strain>
    </source>
</reference>
<evidence type="ECO:0000256" key="1">
    <source>
        <dbReference type="SAM" id="SignalP"/>
    </source>
</evidence>
<feature type="chain" id="PRO_5042241070" evidence="1">
    <location>
        <begin position="30"/>
        <end position="126"/>
    </location>
</feature>
<dbReference type="Proteomes" id="UP001279734">
    <property type="component" value="Unassembled WGS sequence"/>
</dbReference>
<comment type="caution">
    <text evidence="2">The sequence shown here is derived from an EMBL/GenBank/DDBJ whole genome shotgun (WGS) entry which is preliminary data.</text>
</comment>
<protein>
    <submittedName>
        <fullName evidence="2">Uncharacterized protein</fullName>
    </submittedName>
</protein>
<feature type="signal peptide" evidence="1">
    <location>
        <begin position="1"/>
        <end position="29"/>
    </location>
</feature>
<accession>A0AAD3T922</accession>
<evidence type="ECO:0000313" key="3">
    <source>
        <dbReference type="Proteomes" id="UP001279734"/>
    </source>
</evidence>
<organism evidence="2 3">
    <name type="scientific">Nepenthes gracilis</name>
    <name type="common">Slender pitcher plant</name>
    <dbReference type="NCBI Taxonomy" id="150966"/>
    <lineage>
        <taxon>Eukaryota</taxon>
        <taxon>Viridiplantae</taxon>
        <taxon>Streptophyta</taxon>
        <taxon>Embryophyta</taxon>
        <taxon>Tracheophyta</taxon>
        <taxon>Spermatophyta</taxon>
        <taxon>Magnoliopsida</taxon>
        <taxon>eudicotyledons</taxon>
        <taxon>Gunneridae</taxon>
        <taxon>Pentapetalae</taxon>
        <taxon>Caryophyllales</taxon>
        <taxon>Nepenthaceae</taxon>
        <taxon>Nepenthes</taxon>
    </lineage>
</organism>
<dbReference type="EMBL" id="BSYO01000030">
    <property type="protein sequence ID" value="GMH25895.1"/>
    <property type="molecule type" value="Genomic_DNA"/>
</dbReference>
<dbReference type="AlphaFoldDB" id="A0AAD3T922"/>